<dbReference type="eggNOG" id="ENOG502QZW3">
    <property type="taxonomic scope" value="Eukaryota"/>
</dbReference>
<dbReference type="EMBL" id="FR823385">
    <property type="protein sequence ID" value="CBZ50991.1"/>
    <property type="molecule type" value="Genomic_DNA"/>
</dbReference>
<protein>
    <recommendedName>
        <fullName evidence="2">Bacterial alpha-2-macroglobulin MG10 domain-containing protein</fullName>
    </recommendedName>
</protein>
<feature type="region of interest" description="Disordered" evidence="1">
    <location>
        <begin position="235"/>
        <end position="287"/>
    </location>
</feature>
<dbReference type="Pfam" id="PF17973">
    <property type="entry name" value="bMG10"/>
    <property type="match status" value="1"/>
</dbReference>
<evidence type="ECO:0000256" key="1">
    <source>
        <dbReference type="SAM" id="MobiDB-lite"/>
    </source>
</evidence>
<feature type="compositionally biased region" description="Low complexity" evidence="1">
    <location>
        <begin position="1145"/>
        <end position="1173"/>
    </location>
</feature>
<feature type="region of interest" description="Disordered" evidence="1">
    <location>
        <begin position="1338"/>
        <end position="1366"/>
    </location>
</feature>
<dbReference type="Proteomes" id="UP000007494">
    <property type="component" value="Chromosome IX"/>
</dbReference>
<feature type="region of interest" description="Disordered" evidence="1">
    <location>
        <begin position="1125"/>
        <end position="1181"/>
    </location>
</feature>
<evidence type="ECO:0000313" key="4">
    <source>
        <dbReference type="Proteomes" id="UP000007494"/>
    </source>
</evidence>
<gene>
    <name evidence="3" type="ORF">NCLIV_040650</name>
</gene>
<dbReference type="InParanoid" id="F0VBK7"/>
<feature type="compositionally biased region" description="Acidic residues" evidence="1">
    <location>
        <begin position="238"/>
        <end position="260"/>
    </location>
</feature>
<dbReference type="RefSeq" id="XP_003881024.1">
    <property type="nucleotide sequence ID" value="XM_003880975.1"/>
</dbReference>
<feature type="compositionally biased region" description="Polar residues" evidence="1">
    <location>
        <begin position="1125"/>
        <end position="1142"/>
    </location>
</feature>
<sequence>MGIIAVYIEPESIAPTVDGEVRITIEAARFLRKNYLYRVRAVTSKLASSFTDGRWSPTLSQSADPLSSHLEVPPDGEVVITFNSAVDIGNLNDERLHARLIAVAHYRPGGGTKEDEYYYVDYDARKCLDAEVDSLVSKGPDVSPFTAGDQDRQRDEVVGCAVLSFTRDQLRSGQEYELLIKKKIRYNKMSGPTGQRKPVESPSPHVTADRTEYLQAATLASSSTSVFSRFLLSVGEVPNDEDPDSQESTEENLEEEDSDGDDRYHGPDGGEDGGADQAVSSNRPESSGFVYSETTLNLRQFEKLGGGSVGLQLTGLRPFKFFGTGNSSFRSMPTVRYRRLTLLLPHGLNGCQPKKHLWPRTCWSSWTSVDARSAKAVERLAGQIDLRVEGSNQTVNFTLHLRDSITAVLTSRDLRPGVNYVLSVGGSVMVRDKFNQPLQPSVLAFRMDRLQNSARLVLPRDPRVWLIEDSYLRHQLQERATVHLGTAVQFTGSGRSTGVSSSNEDMEVRQVISNDFGECLRSRPEACLATLFDNFTTARENYHGRSVKEVTPSQTFPHPNLVYSFKNGASSMSGSFKAATPQPFLFHGFTTTSLFLITVKSKDPVQLYTSTSHFLWGVSRFLVRVAPTVRHEAEKAPALLVQALDLETAYPLTRSMISVYGKPRGGSVVLLGDGMTDVRGFALVPVENPAATMKLILVVVPAGQVAPYVSEIFDVPSVWFAPNTAGSAARPSWDVPRSRLRLRNGEIIYRKDLSFVLLSDRSTYRPGESILLSGFQFLRVESWDSGSRATTLIHDAFGLDPGDLKIWLQVTWQTPEGRGGTPNGVPPRGSSRDNPIEERASADRVMRDSRGAVSSTNRGSAGDAEECSNVVVTLDEFGSFVATVNVPTKAEHGLRAVIDVGIFERGGLPEENAIMAGACMLHPESLVQTENIVQPTVLSRPNIVIFAPRRTAVFLTEVNVPPFVRHDGQLLVKGVVKTHDGLHLNGQQVRLRFIFDVPAFLLTRFGRNSEDCLVVSFALPYLEPLPLMQLDLSENGLYPSTAVAQNPLALKYGPFVVQQEIKVVVSHPVRELHVPAGAVDLRIIDSRGLPRKTFDGKERVTVQVTVHKSRLGLDGLLKVRGWQRNVTSSSDQRDGTSVQSARPISASSFSTPTSASAFLTFPSVPSNTSVNPSDSEETGDGSMFLDDLPLSVKGQVLLTMVDKRFLDSASAPVFPLADQLDKRAAAGPHHGVGTTVLKWSSSLDQVCSYEGFRFINEVKQRRLATDPWFDDLPWPLLPRMFYNSTYSNEYLDDTAVYEKYAWPLTGQFPPKHASSLKKVRVSQRGLFMAEWGQVLRPDPAEAAGNDGVWDVTPKASGEPPNGEEQEDLDILEDVRPFHGEDHDADYELQFLPRTQPIIGWRAVELVDIGRGILRGSLEVTLPNEATAHAVRAYTVIRVSPAQTSSSTETIPGRVSDESPSETHSAFAATDTSRRGILVQDQQSFEAETMARERYSGTALMVDSLEKVFQIRKSVAVRAYAPSTIRREDVALVGVTLDAGPNLIGKGAIVKLVSTSLLTPLTSLTPRTQRVYIERPTQQVLFHVAADRGFGTAEAIFSVGLGASTSRLSSQRESLSDWFTFPSLPSMGTTFEASMARSSLNDNGAWSKRRFRRVVTVKVTMEVLPSLRRMTTANLYPVEALNISLDDPAVEALGYNTRIGLPLPRPVVPDIGTLRLAAGISGVSAILFRLRELIQTRLFVPYENRSMDWFQRPYNGSDLLIILFGEALMRKAYGFQDAQVAVAADRARTLLPGFYSGDSSRGFLAAPAKTVKGANAPLSVMLTMLAVFVADAGVTSSLKFQRRKFVVAANRYIRMMASTWNQNNEGMTLLQYIGPALIGTLRFVLGSSHRFGLDLQSEHALSTTSLLPQTQTTREDICDKLPPHILWALLVMKRENPTAETHPVESSCIRAMIRLFRRRGLKGYIALGVDTDEPNTNTVHSLMLLLLTSRPQWTQEYAEEIRAMMIYLYGGGRKPPRAFMVPGLSRWSLVLLLLAIEQWDRQLRNVTDQNLVLEVQARESSEIDGYPLIDGRFYSHHRGPVERSIGWRELEKKVASRRNEKLRRLFADEVPVAKAGLAVLAVGKGTAIVSTLSDFMPSRPVVQPTYEGCLVQKRYHLLDAHRGYCKPDSTLVVNSGDRVCVFITVTFKSTAKLITVRDWLPAGLQPLDEVAEGFSPQSLTPIPRDQAADCAVTTPFLEGHCKKYIRGQAIEWVCESLPPGTHSFAVLASANFPGFYEVSLSTAFVYVLARRSVPGDQAGSTSFSRTLQGTSGAAHKAFAVLPINHGTEDVLTMKQIDPFTIAGLPTPPLWFLEGRPKICPTCELGTVCSPALGECVSEGF</sequence>
<accession>F0VBK7</accession>
<feature type="compositionally biased region" description="Basic and acidic residues" evidence="1">
    <location>
        <begin position="830"/>
        <end position="850"/>
    </location>
</feature>
<name>F0VBK7_NEOCL</name>
<dbReference type="GeneID" id="13439977"/>
<feature type="domain" description="Bacterial alpha-2-macroglobulin MG10" evidence="2">
    <location>
        <begin position="2150"/>
        <end position="2282"/>
    </location>
</feature>
<keyword evidence="4" id="KW-1185">Reference proteome</keyword>
<dbReference type="VEuPathDB" id="ToxoDB:NCLIV_040650"/>
<dbReference type="OrthoDB" id="329788at2759"/>
<proteinExistence type="predicted"/>
<feature type="region of interest" description="Disordered" evidence="1">
    <location>
        <begin position="814"/>
        <end position="865"/>
    </location>
</feature>
<reference evidence="4" key="1">
    <citation type="journal article" date="2012" name="PLoS Pathog.">
        <title>Comparative genomics of the apicomplexan parasites Toxoplasma gondii and Neospora caninum: Coccidia differing in host range and transmission strategy.</title>
        <authorList>
            <person name="Reid A.J."/>
            <person name="Vermont S.J."/>
            <person name="Cotton J.A."/>
            <person name="Harris D."/>
            <person name="Hill-Cawthorne G.A."/>
            <person name="Konen-Waisman S."/>
            <person name="Latham S.M."/>
            <person name="Mourier T."/>
            <person name="Norton R."/>
            <person name="Quail M.A."/>
            <person name="Sanders M."/>
            <person name="Shanmugam D."/>
            <person name="Sohal A."/>
            <person name="Wasmuth J.D."/>
            <person name="Brunk B."/>
            <person name="Grigg M.E."/>
            <person name="Howard J.C."/>
            <person name="Parkinson J."/>
            <person name="Roos D.S."/>
            <person name="Trees A.J."/>
            <person name="Berriman M."/>
            <person name="Pain A."/>
            <person name="Wastling J.M."/>
        </authorList>
    </citation>
    <scope>NUCLEOTIDE SEQUENCE [LARGE SCALE GENOMIC DNA]</scope>
    <source>
        <strain evidence="4">Liverpool</strain>
    </source>
</reference>
<dbReference type="OMA" id="PNEATAH"/>
<dbReference type="InterPro" id="IPR041246">
    <property type="entry name" value="Bact_MG10"/>
</dbReference>
<organism evidence="3 4">
    <name type="scientific">Neospora caninum (strain Liverpool)</name>
    <dbReference type="NCBI Taxonomy" id="572307"/>
    <lineage>
        <taxon>Eukaryota</taxon>
        <taxon>Sar</taxon>
        <taxon>Alveolata</taxon>
        <taxon>Apicomplexa</taxon>
        <taxon>Conoidasida</taxon>
        <taxon>Coccidia</taxon>
        <taxon>Eucoccidiorida</taxon>
        <taxon>Eimeriorina</taxon>
        <taxon>Sarcocystidae</taxon>
        <taxon>Neospora</taxon>
    </lineage>
</organism>
<evidence type="ECO:0000313" key="3">
    <source>
        <dbReference type="EMBL" id="CBZ50991.1"/>
    </source>
</evidence>
<evidence type="ECO:0000259" key="2">
    <source>
        <dbReference type="Pfam" id="PF17973"/>
    </source>
</evidence>